<dbReference type="Proteomes" id="UP001163096">
    <property type="component" value="Chromosome"/>
</dbReference>
<proteinExistence type="predicted"/>
<evidence type="ECO:0000313" key="2">
    <source>
        <dbReference type="Proteomes" id="UP001163096"/>
    </source>
</evidence>
<organism evidence="1 2">
    <name type="scientific">Methanogenium organophilum</name>
    <dbReference type="NCBI Taxonomy" id="2199"/>
    <lineage>
        <taxon>Archaea</taxon>
        <taxon>Methanobacteriati</taxon>
        <taxon>Methanobacteriota</taxon>
        <taxon>Stenosarchaea group</taxon>
        <taxon>Methanomicrobia</taxon>
        <taxon>Methanomicrobiales</taxon>
        <taxon>Methanomicrobiaceae</taxon>
        <taxon>Methanogenium</taxon>
    </lineage>
</organism>
<reference evidence="1" key="1">
    <citation type="submission" date="2022-11" db="EMBL/GenBank/DDBJ databases">
        <title>Complete genome sequence of Methanogenium organophilum DSM 3596.</title>
        <authorList>
            <person name="Chen S.-C."/>
            <person name="Lai S.-J."/>
            <person name="You Y.-T."/>
        </authorList>
    </citation>
    <scope>NUCLEOTIDE SEQUENCE</scope>
    <source>
        <strain evidence="1">DSM 3596</strain>
    </source>
</reference>
<dbReference type="KEGG" id="mou:OU421_08955"/>
<evidence type="ECO:0000313" key="1">
    <source>
        <dbReference type="EMBL" id="WAI00556.1"/>
    </source>
</evidence>
<dbReference type="GeneID" id="76835227"/>
<name>A0A9X9S2J2_METOG</name>
<sequence>MEDYLDIFQNLLLEISQLVGDSIEIAQRGGEIEPEYHNYIYTIVDEFNYDSSGFSSYSQHKEERTEEEWHTAQNKIYQNILDSEKFSSLKFQLDSLTDETFDVSGNFGTFLLKLISAYFENQEDYKKLAQNIISAFIREYSGNPIKYCSKVKLYGIVVELNSLPLSDQIILRKPQKKDFESCIPEGHSESPKMNWQDPSAFLEIVIEGTNQRQLQDEIRKSIILIQLYKVGSAEILEYQLNSESFGFPVSGTIGSISQGGHLINSHISEQDIIPMQNFWNAASPLIPIHMVLLDKNISDHISIAYQHYNNALLQRGIIEQRVASAIMGLEALFLKGNDRSELSYRLAVRISKISTIFNRDPIDIRQLVKESYNIRSTYLHGDQLSSKEKSKLEKKVGKNMQNILLSVLDCLRMSIILNMELKKDEIGKEDFIDLIDDSLVDDDANKKVIDILRNENFIAIMDGTNNCQ</sequence>
<dbReference type="EMBL" id="CP113361">
    <property type="protein sequence ID" value="WAI00556.1"/>
    <property type="molecule type" value="Genomic_DNA"/>
</dbReference>
<gene>
    <name evidence="1" type="ORF">OU421_08955</name>
</gene>
<dbReference type="AlphaFoldDB" id="A0A9X9S2J2"/>
<accession>A0A9X9S2J2</accession>
<keyword evidence="2" id="KW-1185">Reference proteome</keyword>
<dbReference type="RefSeq" id="WP_268185758.1">
    <property type="nucleotide sequence ID" value="NZ_CP113361.1"/>
</dbReference>
<protein>
    <submittedName>
        <fullName evidence="1">HEPN domain-containing protein</fullName>
    </submittedName>
</protein>